<name>A0AB37IHR8_ENTHR</name>
<evidence type="ECO:0000313" key="2">
    <source>
        <dbReference type="Proteomes" id="UP000253498"/>
    </source>
</evidence>
<dbReference type="RefSeq" id="WP_002334239.1">
    <property type="nucleotide sequence ID" value="NZ_BSWT01000003.1"/>
</dbReference>
<evidence type="ECO:0000313" key="1">
    <source>
        <dbReference type="EMBL" id="RBT66014.1"/>
    </source>
</evidence>
<gene>
    <name evidence="1" type="ORF">EB03_02874</name>
</gene>
<protein>
    <submittedName>
        <fullName evidence="1">Uncharacterized protein</fullName>
    </submittedName>
</protein>
<dbReference type="AlphaFoldDB" id="A0AB37IHR8"/>
<organism evidence="1 2">
    <name type="scientific">Enterococcus hirae</name>
    <dbReference type="NCBI Taxonomy" id="1354"/>
    <lineage>
        <taxon>Bacteria</taxon>
        <taxon>Bacillati</taxon>
        <taxon>Bacillota</taxon>
        <taxon>Bacilli</taxon>
        <taxon>Lactobacillales</taxon>
        <taxon>Enterococcaceae</taxon>
        <taxon>Enterococcus</taxon>
    </lineage>
</organism>
<reference evidence="1 2" key="1">
    <citation type="submission" date="2015-06" db="EMBL/GenBank/DDBJ databases">
        <title>The Genome Sequence of Enterococcus hirae 88EA1.</title>
        <authorList>
            <consortium name="The Broad Institute Genomics Platform"/>
            <consortium name="The Broad Institute Genome Sequencing Center for Infectious Disease"/>
            <person name="Earl A.M."/>
            <person name="Van Tyne D."/>
            <person name="Lebreton F."/>
            <person name="Saavedra J.T."/>
            <person name="Gilmore M.S."/>
            <person name="Manson McGuire A."/>
            <person name="Clock S."/>
            <person name="Crupain M."/>
            <person name="Rangan U."/>
            <person name="Young S."/>
            <person name="Abouelleil A."/>
            <person name="Cao P."/>
            <person name="Chapman S.B."/>
            <person name="Griggs A."/>
            <person name="Priest M."/>
            <person name="Shea T."/>
            <person name="Wortman J."/>
            <person name="Nusbaum C."/>
            <person name="Birren B."/>
        </authorList>
    </citation>
    <scope>NUCLEOTIDE SEQUENCE [LARGE SCALE GENOMIC DNA]</scope>
    <source>
        <strain evidence="1 2">88EA1</strain>
    </source>
</reference>
<accession>A0AB37IHR8</accession>
<dbReference type="EMBL" id="LESJ01000012">
    <property type="protein sequence ID" value="RBT66014.1"/>
    <property type="molecule type" value="Genomic_DNA"/>
</dbReference>
<sequence length="65" mass="7425">MALSVEQRKTKEVAMAVLEANGQDYDTALDQFHQKIISENQELILKSLKKQANNNQFQKGQYNGK</sequence>
<comment type="caution">
    <text evidence="1">The sequence shown here is derived from an EMBL/GenBank/DDBJ whole genome shotgun (WGS) entry which is preliminary data.</text>
</comment>
<dbReference type="Proteomes" id="UP000253498">
    <property type="component" value="Unassembled WGS sequence"/>
</dbReference>
<proteinExistence type="predicted"/>